<dbReference type="GO" id="GO:0005829">
    <property type="term" value="C:cytosol"/>
    <property type="evidence" value="ECO:0007669"/>
    <property type="project" value="TreeGrafter"/>
</dbReference>
<keyword evidence="4 5" id="KW-0378">Hydrolase</keyword>
<dbReference type="OrthoDB" id="9796140at2"/>
<name>A0A364RIL1_9BACT</name>
<comment type="subcellular location">
    <subcellularLocation>
        <location evidence="5">Cytoplasm</location>
    </subcellularLocation>
</comment>
<sequence>MGRILAIDYGTKRVGLAVTDPLQIIANPLETVHAKDVLAYLKAYVQREPVDAIIIGMPTRLSGEATDATQHVVGFVRILKKEFPALPVHTVDERFTSKMAQQAMLAGGLKKKARQDKGTVDRVSAAIILQSYLESRTI</sequence>
<dbReference type="EC" id="3.1.-.-" evidence="5"/>
<dbReference type="PANTHER" id="PTHR33317">
    <property type="entry name" value="POLYNUCLEOTIDYL TRANSFERASE, RIBONUCLEASE H-LIKE SUPERFAMILY PROTEIN"/>
    <property type="match status" value="1"/>
</dbReference>
<comment type="function">
    <text evidence="5">Could be a nuclease involved in processing of the 5'-end of pre-16S rRNA.</text>
</comment>
<dbReference type="EMBL" id="QMDV01000001">
    <property type="protein sequence ID" value="RAU84113.1"/>
    <property type="molecule type" value="Genomic_DNA"/>
</dbReference>
<keyword evidence="1 5" id="KW-0963">Cytoplasm</keyword>
<evidence type="ECO:0000256" key="1">
    <source>
        <dbReference type="ARBA" id="ARBA00022490"/>
    </source>
</evidence>
<dbReference type="GO" id="GO:0000967">
    <property type="term" value="P:rRNA 5'-end processing"/>
    <property type="evidence" value="ECO:0007669"/>
    <property type="project" value="UniProtKB-UniRule"/>
</dbReference>
<organism evidence="7 8">
    <name type="scientific">Pontibacter arcticus</name>
    <dbReference type="NCBI Taxonomy" id="2080288"/>
    <lineage>
        <taxon>Bacteria</taxon>
        <taxon>Pseudomonadati</taxon>
        <taxon>Bacteroidota</taxon>
        <taxon>Cytophagia</taxon>
        <taxon>Cytophagales</taxon>
        <taxon>Hymenobacteraceae</taxon>
        <taxon>Pontibacter</taxon>
    </lineage>
</organism>
<evidence type="ECO:0000313" key="7">
    <source>
        <dbReference type="EMBL" id="RAU84113.1"/>
    </source>
</evidence>
<feature type="domain" description="YqgF/RNase H-like" evidence="6">
    <location>
        <begin position="2"/>
        <end position="100"/>
    </location>
</feature>
<keyword evidence="3 5" id="KW-0540">Nuclease</keyword>
<dbReference type="InterPro" id="IPR037027">
    <property type="entry name" value="YqgF/RNaseH-like_dom_sf"/>
</dbReference>
<evidence type="ECO:0000259" key="6">
    <source>
        <dbReference type="SMART" id="SM00732"/>
    </source>
</evidence>
<dbReference type="SMART" id="SM00732">
    <property type="entry name" value="YqgFc"/>
    <property type="match status" value="1"/>
</dbReference>
<dbReference type="InterPro" id="IPR012337">
    <property type="entry name" value="RNaseH-like_sf"/>
</dbReference>
<dbReference type="PANTHER" id="PTHR33317:SF4">
    <property type="entry name" value="POLYNUCLEOTIDYL TRANSFERASE, RIBONUCLEASE H-LIKE SUPERFAMILY PROTEIN"/>
    <property type="match status" value="1"/>
</dbReference>
<reference evidence="7 8" key="2">
    <citation type="submission" date="2018-07" db="EMBL/GenBank/DDBJ databases">
        <title>Pontibacter sp. 2b14 genomic sequence and assembly.</title>
        <authorList>
            <person name="Du Z.-J."/>
        </authorList>
    </citation>
    <scope>NUCLEOTIDE SEQUENCE [LARGE SCALE GENOMIC DNA]</scope>
    <source>
        <strain evidence="7 8">2b14</strain>
    </source>
</reference>
<evidence type="ECO:0000256" key="2">
    <source>
        <dbReference type="ARBA" id="ARBA00022517"/>
    </source>
</evidence>
<dbReference type="Pfam" id="PF03652">
    <property type="entry name" value="RuvX"/>
    <property type="match status" value="1"/>
</dbReference>
<keyword evidence="8" id="KW-1185">Reference proteome</keyword>
<dbReference type="InterPro" id="IPR005227">
    <property type="entry name" value="YqgF"/>
</dbReference>
<dbReference type="Gene3D" id="3.30.420.140">
    <property type="entry name" value="YqgF/RNase H-like domain"/>
    <property type="match status" value="1"/>
</dbReference>
<protein>
    <recommendedName>
        <fullName evidence="5">Putative pre-16S rRNA nuclease</fullName>
        <ecNumber evidence="5">3.1.-.-</ecNumber>
    </recommendedName>
</protein>
<comment type="similarity">
    <text evidence="5">Belongs to the YqgF HJR family.</text>
</comment>
<dbReference type="SUPFAM" id="SSF53098">
    <property type="entry name" value="Ribonuclease H-like"/>
    <property type="match status" value="1"/>
</dbReference>
<proteinExistence type="inferred from homology"/>
<dbReference type="GO" id="GO:0004518">
    <property type="term" value="F:nuclease activity"/>
    <property type="evidence" value="ECO:0007669"/>
    <property type="project" value="UniProtKB-KW"/>
</dbReference>
<dbReference type="CDD" id="cd16964">
    <property type="entry name" value="YqgF"/>
    <property type="match status" value="1"/>
</dbReference>
<evidence type="ECO:0000256" key="4">
    <source>
        <dbReference type="ARBA" id="ARBA00022801"/>
    </source>
</evidence>
<keyword evidence="2 5" id="KW-0690">Ribosome biogenesis</keyword>
<dbReference type="GO" id="GO:0016788">
    <property type="term" value="F:hydrolase activity, acting on ester bonds"/>
    <property type="evidence" value="ECO:0007669"/>
    <property type="project" value="UniProtKB-UniRule"/>
</dbReference>
<evidence type="ECO:0000256" key="3">
    <source>
        <dbReference type="ARBA" id="ARBA00022722"/>
    </source>
</evidence>
<comment type="caution">
    <text evidence="7">The sequence shown here is derived from an EMBL/GenBank/DDBJ whole genome shotgun (WGS) entry which is preliminary data.</text>
</comment>
<reference evidence="7 8" key="1">
    <citation type="submission" date="2018-06" db="EMBL/GenBank/DDBJ databases">
        <authorList>
            <person name="Liu Z.-W."/>
        </authorList>
    </citation>
    <scope>NUCLEOTIDE SEQUENCE [LARGE SCALE GENOMIC DNA]</scope>
    <source>
        <strain evidence="7 8">2b14</strain>
    </source>
</reference>
<dbReference type="AlphaFoldDB" id="A0A364RIL1"/>
<dbReference type="RefSeq" id="WP_112304356.1">
    <property type="nucleotide sequence ID" value="NZ_QMDV01000001.1"/>
</dbReference>
<evidence type="ECO:0000313" key="8">
    <source>
        <dbReference type="Proteomes" id="UP000251692"/>
    </source>
</evidence>
<gene>
    <name evidence="7" type="ORF">DP923_03435</name>
</gene>
<dbReference type="NCBIfam" id="TIGR00250">
    <property type="entry name" value="RNAse_H_YqgF"/>
    <property type="match status" value="1"/>
</dbReference>
<accession>A0A364RIL1</accession>
<dbReference type="HAMAP" id="MF_00651">
    <property type="entry name" value="Nuclease_YqgF"/>
    <property type="match status" value="1"/>
</dbReference>
<dbReference type="Proteomes" id="UP000251692">
    <property type="component" value="Unassembled WGS sequence"/>
</dbReference>
<evidence type="ECO:0000256" key="5">
    <source>
        <dbReference type="HAMAP-Rule" id="MF_00651"/>
    </source>
</evidence>
<dbReference type="InterPro" id="IPR006641">
    <property type="entry name" value="YqgF/RNaseH-like_dom"/>
</dbReference>